<keyword evidence="7" id="KW-1003">Cell membrane</keyword>
<name>A0A4U3L0N0_9BACT</name>
<gene>
    <name evidence="7" type="primary">atpH</name>
    <name evidence="8" type="ORF">FC093_11130</name>
</gene>
<comment type="similarity">
    <text evidence="7">Belongs to the ATPase delta chain family.</text>
</comment>
<dbReference type="InterPro" id="IPR020781">
    <property type="entry name" value="ATPase_OSCP/d_CS"/>
</dbReference>
<keyword evidence="6 7" id="KW-0066">ATP synthesis</keyword>
<evidence type="ECO:0000256" key="3">
    <source>
        <dbReference type="ARBA" id="ARBA00022781"/>
    </source>
</evidence>
<dbReference type="Gene3D" id="1.10.520.20">
    <property type="entry name" value="N-terminal domain of the delta subunit of the F1F0-ATP synthase"/>
    <property type="match status" value="1"/>
</dbReference>
<dbReference type="InterPro" id="IPR026015">
    <property type="entry name" value="ATP_synth_OSCP/delta_N_sf"/>
</dbReference>
<evidence type="ECO:0000256" key="2">
    <source>
        <dbReference type="ARBA" id="ARBA00022448"/>
    </source>
</evidence>
<keyword evidence="2 7" id="KW-0813">Transport</keyword>
<sequence>MPNPRLATRYAKSLIGLAQERGELEAVYKDMQFLQSICKSNRDFVNLLRSPVVRADKKDAIITAITKDRISKLTATFTKLLTGKGREEDLPEIINAFISQYNEIKGIEKVKLTTAVPVSDDVKNAILAKVKKNTGFDQIEMETVVNPNLIGGFILEYNNNLVDASISRDLKDISKQFQENVYVHNIR</sequence>
<dbReference type="GO" id="GO:0046933">
    <property type="term" value="F:proton-transporting ATP synthase activity, rotational mechanism"/>
    <property type="evidence" value="ECO:0007669"/>
    <property type="project" value="UniProtKB-UniRule"/>
</dbReference>
<evidence type="ECO:0000313" key="8">
    <source>
        <dbReference type="EMBL" id="TKK68661.1"/>
    </source>
</evidence>
<dbReference type="InterPro" id="IPR000711">
    <property type="entry name" value="ATPase_OSCP/dsu"/>
</dbReference>
<evidence type="ECO:0000256" key="1">
    <source>
        <dbReference type="ARBA" id="ARBA00004370"/>
    </source>
</evidence>
<dbReference type="NCBIfam" id="TIGR01145">
    <property type="entry name" value="ATP_synt_delta"/>
    <property type="match status" value="1"/>
</dbReference>
<comment type="function">
    <text evidence="7">This protein is part of the stalk that links CF(0) to CF(1). It either transmits conformational changes from CF(0) to CF(1) or is implicated in proton conduction.</text>
</comment>
<dbReference type="EMBL" id="SZQL01000007">
    <property type="protein sequence ID" value="TKK68661.1"/>
    <property type="molecule type" value="Genomic_DNA"/>
</dbReference>
<evidence type="ECO:0000256" key="6">
    <source>
        <dbReference type="ARBA" id="ARBA00023310"/>
    </source>
</evidence>
<keyword evidence="3 7" id="KW-0375">Hydrogen ion transport</keyword>
<dbReference type="PANTHER" id="PTHR11910">
    <property type="entry name" value="ATP SYNTHASE DELTA CHAIN"/>
    <property type="match status" value="1"/>
</dbReference>
<dbReference type="SUPFAM" id="SSF47928">
    <property type="entry name" value="N-terminal domain of the delta subunit of the F1F0-ATP synthase"/>
    <property type="match status" value="1"/>
</dbReference>
<evidence type="ECO:0000256" key="5">
    <source>
        <dbReference type="ARBA" id="ARBA00023136"/>
    </source>
</evidence>
<dbReference type="GO" id="GO:0045259">
    <property type="term" value="C:proton-transporting ATP synthase complex"/>
    <property type="evidence" value="ECO:0007669"/>
    <property type="project" value="UniProtKB-KW"/>
</dbReference>
<keyword evidence="4 7" id="KW-0406">Ion transport</keyword>
<dbReference type="AlphaFoldDB" id="A0A4U3L0N0"/>
<comment type="caution">
    <text evidence="8">The sequence shown here is derived from an EMBL/GenBank/DDBJ whole genome shotgun (WGS) entry which is preliminary data.</text>
</comment>
<proteinExistence type="inferred from homology"/>
<dbReference type="RefSeq" id="WP_137261849.1">
    <property type="nucleotide sequence ID" value="NZ_SZQL01000007.1"/>
</dbReference>
<dbReference type="HAMAP" id="MF_01416">
    <property type="entry name" value="ATP_synth_delta_bact"/>
    <property type="match status" value="1"/>
</dbReference>
<organism evidence="8 9">
    <name type="scientific">Ilyomonas limi</name>
    <dbReference type="NCBI Taxonomy" id="2575867"/>
    <lineage>
        <taxon>Bacteria</taxon>
        <taxon>Pseudomonadati</taxon>
        <taxon>Bacteroidota</taxon>
        <taxon>Chitinophagia</taxon>
        <taxon>Chitinophagales</taxon>
        <taxon>Chitinophagaceae</taxon>
        <taxon>Ilyomonas</taxon>
    </lineage>
</organism>
<evidence type="ECO:0000256" key="4">
    <source>
        <dbReference type="ARBA" id="ARBA00023065"/>
    </source>
</evidence>
<accession>A0A4U3L0N0</accession>
<comment type="function">
    <text evidence="7">F(1)F(0) ATP synthase produces ATP from ADP in the presence of a proton or sodium gradient. F-type ATPases consist of two structural domains, F(1) containing the extramembraneous catalytic core and F(0) containing the membrane proton channel, linked together by a central stalk and a peripheral stalk. During catalysis, ATP synthesis in the catalytic domain of F(1) is coupled via a rotary mechanism of the central stalk subunits to proton translocation.</text>
</comment>
<dbReference type="Proteomes" id="UP000305848">
    <property type="component" value="Unassembled WGS sequence"/>
</dbReference>
<dbReference type="GO" id="GO:0005886">
    <property type="term" value="C:plasma membrane"/>
    <property type="evidence" value="ECO:0007669"/>
    <property type="project" value="UniProtKB-SubCell"/>
</dbReference>
<keyword evidence="9" id="KW-1185">Reference proteome</keyword>
<keyword evidence="7" id="KW-0139">CF(1)</keyword>
<dbReference type="OrthoDB" id="9802471at2"/>
<protein>
    <recommendedName>
        <fullName evidence="7">ATP synthase subunit delta</fullName>
    </recommendedName>
    <alternativeName>
        <fullName evidence="7">ATP synthase F(1) sector subunit delta</fullName>
    </alternativeName>
    <alternativeName>
        <fullName evidence="7">F-type ATPase subunit delta</fullName>
        <shortName evidence="7">F-ATPase subunit delta</shortName>
    </alternativeName>
</protein>
<evidence type="ECO:0000313" key="9">
    <source>
        <dbReference type="Proteomes" id="UP000305848"/>
    </source>
</evidence>
<dbReference type="PROSITE" id="PS00389">
    <property type="entry name" value="ATPASE_DELTA"/>
    <property type="match status" value="1"/>
</dbReference>
<dbReference type="PRINTS" id="PR00125">
    <property type="entry name" value="ATPASEDELTA"/>
</dbReference>
<dbReference type="Pfam" id="PF00213">
    <property type="entry name" value="OSCP"/>
    <property type="match status" value="1"/>
</dbReference>
<comment type="subcellular location">
    <subcellularLocation>
        <location evidence="7">Cell membrane</location>
        <topology evidence="7">Peripheral membrane protein</topology>
    </subcellularLocation>
    <subcellularLocation>
        <location evidence="1">Membrane</location>
    </subcellularLocation>
</comment>
<reference evidence="8 9" key="1">
    <citation type="submission" date="2019-05" db="EMBL/GenBank/DDBJ databases">
        <title>Panacibacter sp. strain 17mud1-8 Genome sequencing and assembly.</title>
        <authorList>
            <person name="Chhetri G."/>
        </authorList>
    </citation>
    <scope>NUCLEOTIDE SEQUENCE [LARGE SCALE GENOMIC DNA]</scope>
    <source>
        <strain evidence="8 9">17mud1-8</strain>
    </source>
</reference>
<keyword evidence="5 7" id="KW-0472">Membrane</keyword>
<evidence type="ECO:0000256" key="7">
    <source>
        <dbReference type="HAMAP-Rule" id="MF_01416"/>
    </source>
</evidence>